<name>A0ABS1BXE7_9NEIS</name>
<organism evidence="2 3">
    <name type="scientific">Kingella bonacorsii</name>
    <dbReference type="NCBI Taxonomy" id="2796361"/>
    <lineage>
        <taxon>Bacteria</taxon>
        <taxon>Pseudomonadati</taxon>
        <taxon>Pseudomonadota</taxon>
        <taxon>Betaproteobacteria</taxon>
        <taxon>Neisseriales</taxon>
        <taxon>Neisseriaceae</taxon>
        <taxon>Kingella</taxon>
    </lineage>
</organism>
<keyword evidence="1" id="KW-0812">Transmembrane</keyword>
<accession>A0ABS1BXE7</accession>
<feature type="transmembrane region" description="Helical" evidence="1">
    <location>
        <begin position="91"/>
        <end position="115"/>
    </location>
</feature>
<evidence type="ECO:0000313" key="3">
    <source>
        <dbReference type="Proteomes" id="UP000614058"/>
    </source>
</evidence>
<sequence length="219" mass="24512">MTAIRHTATLTEWNGEHGIAQADSGEQYSVTRAQLYYAPYTVGSRIQIYVENGEVVDGGLIPIAGVAEDEQLIQQPMEQPIRGFNQSLMRLIVLMLCAGMLASLVHITVVWLFWGESDVKSIVKAMINNLPLFIVIAFIGQRRQVTCTASGIVGFGGTQFLAWRDISHTETRRVPIFRLPYLLVHSKNNQPALRINLFLLTPKQRNELKTLIQSHIQAA</sequence>
<comment type="caution">
    <text evidence="2">The sequence shown here is derived from an EMBL/GenBank/DDBJ whole genome shotgun (WGS) entry which is preliminary data.</text>
</comment>
<evidence type="ECO:0000256" key="1">
    <source>
        <dbReference type="SAM" id="Phobius"/>
    </source>
</evidence>
<proteinExistence type="predicted"/>
<keyword evidence="1" id="KW-1133">Transmembrane helix</keyword>
<dbReference type="Proteomes" id="UP000614058">
    <property type="component" value="Unassembled WGS sequence"/>
</dbReference>
<dbReference type="EMBL" id="JAEHNZ010000005">
    <property type="protein sequence ID" value="MBK0397332.1"/>
    <property type="molecule type" value="Genomic_DNA"/>
</dbReference>
<dbReference type="RefSeq" id="WP_200523288.1">
    <property type="nucleotide sequence ID" value="NZ_JAEHNZ010000005.1"/>
</dbReference>
<protein>
    <submittedName>
        <fullName evidence="2">Uncharacterized protein</fullName>
    </submittedName>
</protein>
<reference evidence="2 3" key="1">
    <citation type="journal article" date="2021" name="Pathogens">
        <title>Isolation and Characterization of Kingella bonacorsii sp. nov., A Novel Kingella Species Detected in a Stable Periodontitis Subject.</title>
        <authorList>
            <person name="Antezack A."/>
            <person name="Boxberger M."/>
            <person name="Rolland C."/>
            <person name="Monnet-Corti V."/>
            <person name="La Scola B."/>
        </authorList>
    </citation>
    <scope>NUCLEOTIDE SEQUENCE [LARGE SCALE GENOMIC DNA]</scope>
    <source>
        <strain evidence="2 3">Marseille-Q4569</strain>
    </source>
</reference>
<keyword evidence="1" id="KW-0472">Membrane</keyword>
<evidence type="ECO:0000313" key="2">
    <source>
        <dbReference type="EMBL" id="MBK0397332.1"/>
    </source>
</evidence>
<gene>
    <name evidence="2" type="ORF">JDW22_12315</name>
</gene>
<feature type="transmembrane region" description="Helical" evidence="1">
    <location>
        <begin position="121"/>
        <end position="140"/>
    </location>
</feature>
<keyword evidence="3" id="KW-1185">Reference proteome</keyword>